<keyword evidence="2" id="KW-0520">NAD</keyword>
<dbReference type="PANTHER" id="PTHR33269">
    <property type="entry name" value="NADH-UBIQUINONE OXIDOREDUCTASE CHAIN 6"/>
    <property type="match status" value="1"/>
</dbReference>
<dbReference type="AlphaFoldDB" id="Q6V9D0"/>
<comment type="function">
    <text evidence="2">Core subunit of the mitochondrial membrane respiratory chain NADH dehydrogenase (Complex I) which catalyzes electron transfer from NADH through the respiratory chain, using ubiquinone as an electron acceptor. Essential for the catalytic activity and assembly of complex I.</text>
</comment>
<dbReference type="InterPro" id="IPR001457">
    <property type="entry name" value="NADH_UbQ/plastoQ_OxRdtase_su6"/>
</dbReference>
<dbReference type="Gene3D" id="1.20.120.1200">
    <property type="entry name" value="NADH-ubiquinone/plastoquinone oxidoreductase chain 6, subunit NuoJ"/>
    <property type="match status" value="1"/>
</dbReference>
<gene>
    <name evidence="3" type="primary">nad6</name>
</gene>
<keyword evidence="2" id="KW-0812">Transmembrane</keyword>
<sequence>MPEVLDIIYLLSIVFGVLIIINKNPIISVLYLIGLFVNISVLLILVGFGFIGLSYILVYVGAVSILFLFILMLINIRISELTNETSNYTPLAILTVMLFYFLVGRILPGNFILLNTNLVNSYIIDTYVNEHIYDELIQYASSKSWDTSLVDMTHITGIGNVMYTNYAILLIIASIILLLAMVGSIVITKKGDKR</sequence>
<dbReference type="GeneID" id="2657829"/>
<organism evidence="3">
    <name type="scientific">Talaromyces marneffei</name>
    <name type="common">Penicillium marneffei</name>
    <dbReference type="NCBI Taxonomy" id="37727"/>
    <lineage>
        <taxon>Eukaryota</taxon>
        <taxon>Fungi</taxon>
        <taxon>Dikarya</taxon>
        <taxon>Ascomycota</taxon>
        <taxon>Pezizomycotina</taxon>
        <taxon>Eurotiomycetes</taxon>
        <taxon>Eurotiomycetidae</taxon>
        <taxon>Eurotiales</taxon>
        <taxon>Trichocomaceae</taxon>
        <taxon>Talaromyces</taxon>
        <taxon>Talaromyces sect. Talaromyces</taxon>
    </lineage>
</organism>
<feature type="transmembrane region" description="Helical" evidence="2">
    <location>
        <begin position="56"/>
        <end position="76"/>
    </location>
</feature>
<evidence type="ECO:0000313" key="3">
    <source>
        <dbReference type="EMBL" id="AAQ54920.1"/>
    </source>
</evidence>
<reference evidence="3" key="1">
    <citation type="journal article" date="2003" name="FEBS Lett.">
        <title>The mitochondrial genome of the thermal dimorphic fungus Penicillium marneffei is more closely related to those of molds than yeasts.</title>
        <authorList>
            <person name="Woo P.C."/>
            <person name="Zhen H."/>
            <person name="Cai J.J."/>
            <person name="Yu J."/>
            <person name="Lau S.K."/>
            <person name="Wang J."/>
            <person name="Teng J.L."/>
            <person name="Wong S.S."/>
            <person name="Tse R.H."/>
            <person name="Chen R."/>
            <person name="Yang H."/>
            <person name="Liu B."/>
            <person name="Yuen K.Y."/>
        </authorList>
    </citation>
    <scope>NUCLEOTIDE SEQUENCE</scope>
    <source>
        <strain evidence="3">MP1</strain>
    </source>
</reference>
<keyword evidence="2" id="KW-0830">Ubiquinone</keyword>
<comment type="catalytic activity">
    <reaction evidence="2">
        <text>a ubiquinone + NADH + 5 H(+)(in) = a ubiquinol + NAD(+) + 4 H(+)(out)</text>
        <dbReference type="Rhea" id="RHEA:29091"/>
        <dbReference type="Rhea" id="RHEA-COMP:9565"/>
        <dbReference type="Rhea" id="RHEA-COMP:9566"/>
        <dbReference type="ChEBI" id="CHEBI:15378"/>
        <dbReference type="ChEBI" id="CHEBI:16389"/>
        <dbReference type="ChEBI" id="CHEBI:17976"/>
        <dbReference type="ChEBI" id="CHEBI:57540"/>
        <dbReference type="ChEBI" id="CHEBI:57945"/>
        <dbReference type="EC" id="7.1.1.2"/>
    </reaction>
</comment>
<accession>Q6V9D0</accession>
<keyword evidence="2" id="KW-0472">Membrane</keyword>
<evidence type="ECO:0000256" key="1">
    <source>
        <dbReference type="ARBA" id="ARBA00023128"/>
    </source>
</evidence>
<proteinExistence type="inferred from homology"/>
<dbReference type="RefSeq" id="NP_943719.1">
    <property type="nucleotide sequence ID" value="NC_005256.1"/>
</dbReference>
<dbReference type="EC" id="7.1.1.2" evidence="2"/>
<dbReference type="EMBL" id="AY347307">
    <property type="protein sequence ID" value="AAQ54920.1"/>
    <property type="molecule type" value="Genomic_DNA"/>
</dbReference>
<keyword evidence="2" id="KW-1133">Transmembrane helix</keyword>
<feature type="transmembrane region" description="Helical" evidence="2">
    <location>
        <begin position="88"/>
        <end position="107"/>
    </location>
</feature>
<keyword evidence="2" id="KW-0813">Transport</keyword>
<comment type="similarity">
    <text evidence="2">Belongs to the complex I subunit 6 family.</text>
</comment>
<dbReference type="PANTHER" id="PTHR33269:SF17">
    <property type="entry name" value="NADH-UBIQUINONE OXIDOREDUCTASE CHAIN 6"/>
    <property type="match status" value="1"/>
</dbReference>
<keyword evidence="2" id="KW-1278">Translocase</keyword>
<geneLocation type="mitochondrion" evidence="3"/>
<dbReference type="Pfam" id="PF00499">
    <property type="entry name" value="Oxidored_q3"/>
    <property type="match status" value="1"/>
</dbReference>
<dbReference type="FunFam" id="1.20.120.1200:FF:000008">
    <property type="entry name" value="NADH-ubiquinone oxidoreductase chain 6"/>
    <property type="match status" value="1"/>
</dbReference>
<dbReference type="GO" id="GO:0031966">
    <property type="term" value="C:mitochondrial membrane"/>
    <property type="evidence" value="ECO:0007669"/>
    <property type="project" value="UniProtKB-SubCell"/>
</dbReference>
<name>Q6V9D0_TALMA</name>
<evidence type="ECO:0000256" key="2">
    <source>
        <dbReference type="RuleBase" id="RU004430"/>
    </source>
</evidence>
<keyword evidence="2" id="KW-0679">Respiratory chain</keyword>
<keyword evidence="2" id="KW-0249">Electron transport</keyword>
<dbReference type="InterPro" id="IPR042106">
    <property type="entry name" value="Nuo/plastoQ_OxRdtase_6_NuoJ"/>
</dbReference>
<keyword evidence="1 2" id="KW-0496">Mitochondrion</keyword>
<feature type="transmembrane region" description="Helical" evidence="2">
    <location>
        <begin position="6"/>
        <end position="22"/>
    </location>
</feature>
<dbReference type="VEuPathDB" id="FungiDB:PMAA_m0140"/>
<protein>
    <recommendedName>
        <fullName evidence="2">NADH-ubiquinone oxidoreductase chain 6</fullName>
        <ecNumber evidence="2">7.1.1.2</ecNumber>
    </recommendedName>
</protein>
<feature type="transmembrane region" description="Helical" evidence="2">
    <location>
        <begin position="166"/>
        <end position="187"/>
    </location>
</feature>
<comment type="subcellular location">
    <subcellularLocation>
        <location evidence="2">Mitochondrion membrane</location>
        <topology evidence="2">Multi-pass membrane protein</topology>
    </subcellularLocation>
</comment>
<dbReference type="GO" id="GO:0008137">
    <property type="term" value="F:NADH dehydrogenase (ubiquinone) activity"/>
    <property type="evidence" value="ECO:0007669"/>
    <property type="project" value="UniProtKB-UniRule"/>
</dbReference>
<feature type="transmembrane region" description="Helical" evidence="2">
    <location>
        <begin position="29"/>
        <end position="50"/>
    </location>
</feature>